<name>A0ABT7PDM9_9BACT</name>
<organism evidence="1 2">
    <name type="scientific">Roseiconus lacunae</name>
    <dbReference type="NCBI Taxonomy" id="2605694"/>
    <lineage>
        <taxon>Bacteria</taxon>
        <taxon>Pseudomonadati</taxon>
        <taxon>Planctomycetota</taxon>
        <taxon>Planctomycetia</taxon>
        <taxon>Pirellulales</taxon>
        <taxon>Pirellulaceae</taxon>
        <taxon>Roseiconus</taxon>
    </lineage>
</organism>
<accession>A0ABT7PDM9</accession>
<protein>
    <submittedName>
        <fullName evidence="1">Uncharacterized protein</fullName>
    </submittedName>
</protein>
<evidence type="ECO:0000313" key="1">
    <source>
        <dbReference type="EMBL" id="MDM4014586.1"/>
    </source>
</evidence>
<dbReference type="EMBL" id="JASZZN010000002">
    <property type="protein sequence ID" value="MDM4014586.1"/>
    <property type="molecule type" value="Genomic_DNA"/>
</dbReference>
<gene>
    <name evidence="1" type="ORF">QTN89_04020</name>
</gene>
<reference evidence="1 2" key="1">
    <citation type="submission" date="2023-06" db="EMBL/GenBank/DDBJ databases">
        <title>Roseiconus lacunae JC819 isolated from Gulf of Mannar region, Tamil Nadu.</title>
        <authorList>
            <person name="Pk S."/>
            <person name="Ch S."/>
            <person name="Ch V.R."/>
        </authorList>
    </citation>
    <scope>NUCLEOTIDE SEQUENCE [LARGE SCALE GENOMIC DNA]</scope>
    <source>
        <strain evidence="1 2">JC819</strain>
    </source>
</reference>
<dbReference type="Proteomes" id="UP001239462">
    <property type="component" value="Unassembled WGS sequence"/>
</dbReference>
<keyword evidence="2" id="KW-1185">Reference proteome</keyword>
<sequence length="948" mass="104395">MSQFNRVRQFFPAVIRFRQTFPLRFSITNGPAIHGFAGRLAWMIVVAIGMTANVFLRAEFYDRLDAFPPRWQLDTSDCDARFIEHKVLPSSGHDNGGCETITFRAALGSEAVIAYQIEPVHAIDDLNANVYVLSARRGARVGLRVRFPYQRDPETRRPLSTVLYGATYERPGKFQRLGVGKIESDLLVRIAKLRQQLGTEANLADPYVDAVAINAYSGAGLTTLRLDDLSVSGMVNVGEHARLSGVPPVTSSTKVGDSEITPRRQMLSAPKLVRSLPSVQSPATVGEVESARSAFPQTSIVRILEHRGEPLTWLRSLGFDAVLLAKPPSADILREAIRTGMMIYAPPPIAPDPELQSLLDPVMAWYLGGGVALDQQRIEQTDRTVSRLRRFPSVWQRPIVIAPVEAMNRYAAFADGIVFDSATRSRGLTATEQVQSYSIACSRIVDRIDVAVSLESSVPQRLLEMNRAIADQNGAPEANLFRWHSLLVQLYQTLEHSPAAIVFHSPEALTSGTAIAHQRSLALSYINRTVAMLAPWMAWAERSNPYTVSGAPYHCGVLQSDRAQLLLLTSNVGVRDQLLAGDGSSIEIQLPPEMASYTAWRMTDFSTERIPIQTINGLTQLQIVSPDVAEFIVISPDARLGAQLSQAARTQVKRAAADRWQLSGEQVQHAQADWQYAVSSGATESLMPVALVNAAVDTHSRAEDAYRSGDFETTLRLARRADAWATRANVQLGQSLLPNDLRQDIRYLSVPPLDEGNLPLQTVWRPLMDDRGWSRNLIALGGLDQPQAIGPDNWTFGKRKLDRAESDLAWISRGFFSGAGAIRMSAASTTGEPLGGGYAGTIAMLSSPAVRIEAQQTVRIDVMVRTLGFGQPHQGLLVYDNLGGQEMGVLVNDATQWKRVRLYRHNSSDRQVKAMFEIIGDGEAVIDEVTIQVWEPDELAKLPDLDVR</sequence>
<comment type="caution">
    <text evidence="1">The sequence shown here is derived from an EMBL/GenBank/DDBJ whole genome shotgun (WGS) entry which is preliminary data.</text>
</comment>
<evidence type="ECO:0000313" key="2">
    <source>
        <dbReference type="Proteomes" id="UP001239462"/>
    </source>
</evidence>
<proteinExistence type="predicted"/>
<dbReference type="RefSeq" id="WP_289162276.1">
    <property type="nucleotide sequence ID" value="NZ_JASZZN010000002.1"/>
</dbReference>